<evidence type="ECO:0000256" key="2">
    <source>
        <dbReference type="SAM" id="MobiDB-lite"/>
    </source>
</evidence>
<keyword evidence="1" id="KW-0175">Coiled coil</keyword>
<feature type="coiled-coil region" evidence="1">
    <location>
        <begin position="314"/>
        <end position="348"/>
    </location>
</feature>
<comment type="caution">
    <text evidence="3">The sequence shown here is derived from an EMBL/GenBank/DDBJ whole genome shotgun (WGS) entry which is preliminary data.</text>
</comment>
<feature type="compositionally biased region" description="Polar residues" evidence="2">
    <location>
        <begin position="101"/>
        <end position="116"/>
    </location>
</feature>
<feature type="region of interest" description="Disordered" evidence="2">
    <location>
        <begin position="59"/>
        <end position="144"/>
    </location>
</feature>
<reference evidence="3" key="1">
    <citation type="journal article" date="2019" name="Sci. Rep.">
        <title>Draft genome of Tanacetum cinerariifolium, the natural source of mosquito coil.</title>
        <authorList>
            <person name="Yamashiro T."/>
            <person name="Shiraishi A."/>
            <person name="Satake H."/>
            <person name="Nakayama K."/>
        </authorList>
    </citation>
    <scope>NUCLEOTIDE SEQUENCE</scope>
</reference>
<name>A0A699HJQ2_TANCI</name>
<proteinExistence type="predicted"/>
<keyword evidence="3" id="KW-0436">Ligase</keyword>
<evidence type="ECO:0000313" key="3">
    <source>
        <dbReference type="EMBL" id="GEY29423.1"/>
    </source>
</evidence>
<protein>
    <submittedName>
        <fullName evidence="3">Aminoacyl-tRNA synthetase, class 1a, anticodon-binding</fullName>
    </submittedName>
</protein>
<dbReference type="EMBL" id="BKCJ010166745">
    <property type="protein sequence ID" value="GEY29423.1"/>
    <property type="molecule type" value="Genomic_DNA"/>
</dbReference>
<accession>A0A699HJQ2</accession>
<evidence type="ECO:0000256" key="1">
    <source>
        <dbReference type="SAM" id="Coils"/>
    </source>
</evidence>
<feature type="compositionally biased region" description="Basic and acidic residues" evidence="2">
    <location>
        <begin position="434"/>
        <end position="443"/>
    </location>
</feature>
<sequence length="660" mass="72408">MYPQFLQTILGIETRVSRQYKVLVFSTKLFANMRLNFGGNLMPLLPAMLLQAQAGKGTEVAAQDVPHPVPAPDQSLANLPTPSRPQSPDPVAPVLEHDHSSVQPETTVGSFPTTEDTPMGGDFHTSPPRSSYAPPACQPSGEAKLHDHKKLFKDVVGKLVKKVKSLEVKLKTKKRKLVVSDSDLEDSTTQDMDLDALRTSNNAAVAADSDIPSGNTSQVLAASPCAPTVGPSGTYEVPPAPSTILPGASSVSLGPSVTPTTASVVPVDILKVPAAVPSDSPNVPAGVSSKGKSLMVDEDIHVIARSFRQREDDRLGEEAAKRFHEEDMAKLERERAEAQRKRQQEVLESAKFYNEDDWLNIRAQVEANASLSQTLMGDDVTEDNFPTRMAALIKKKRPALAEQLFKERHNQPLTPAQQKAYMRQYRPGPMLEEPFTKRPKSPEAHTPSMPEVSASLVVTSPPSSRTRRKSLGCKHVHKPKSTLSRLDLAAPAQTFLKVVVDEDSDDEDSVDEVWSAVVGWELLSTPLGEINALYCIDGSTKHFATLCQLLYMVDRQDLTKLYGLVPGGKGSCVWNNQTQWEIRIWRLYTLSNVHVLETVSGEVLLMFTDVSYPLSVELMKKMLTHKLKIDSDFVGNDLTTAEQLIQFIKNQIVTAQASSV</sequence>
<gene>
    <name evidence="3" type="ORF">Tci_401397</name>
</gene>
<organism evidence="3">
    <name type="scientific">Tanacetum cinerariifolium</name>
    <name type="common">Dalmatian daisy</name>
    <name type="synonym">Chrysanthemum cinerariifolium</name>
    <dbReference type="NCBI Taxonomy" id="118510"/>
    <lineage>
        <taxon>Eukaryota</taxon>
        <taxon>Viridiplantae</taxon>
        <taxon>Streptophyta</taxon>
        <taxon>Embryophyta</taxon>
        <taxon>Tracheophyta</taxon>
        <taxon>Spermatophyta</taxon>
        <taxon>Magnoliopsida</taxon>
        <taxon>eudicotyledons</taxon>
        <taxon>Gunneridae</taxon>
        <taxon>Pentapetalae</taxon>
        <taxon>asterids</taxon>
        <taxon>campanulids</taxon>
        <taxon>Asterales</taxon>
        <taxon>Asteraceae</taxon>
        <taxon>Asteroideae</taxon>
        <taxon>Anthemideae</taxon>
        <taxon>Anthemidinae</taxon>
        <taxon>Tanacetum</taxon>
    </lineage>
</organism>
<dbReference type="AlphaFoldDB" id="A0A699HJQ2"/>
<dbReference type="GO" id="GO:0004812">
    <property type="term" value="F:aminoacyl-tRNA ligase activity"/>
    <property type="evidence" value="ECO:0007669"/>
    <property type="project" value="UniProtKB-KW"/>
</dbReference>
<feature type="compositionally biased region" description="Pro residues" evidence="2">
    <location>
        <begin position="82"/>
        <end position="91"/>
    </location>
</feature>
<feature type="region of interest" description="Disordered" evidence="2">
    <location>
        <begin position="429"/>
        <end position="471"/>
    </location>
</feature>
<keyword evidence="3" id="KW-0030">Aminoacyl-tRNA synthetase</keyword>